<feature type="compositionally biased region" description="Basic and acidic residues" evidence="1">
    <location>
        <begin position="169"/>
        <end position="183"/>
    </location>
</feature>
<feature type="region of interest" description="Disordered" evidence="1">
    <location>
        <begin position="19"/>
        <end position="55"/>
    </location>
</feature>
<feature type="region of interest" description="Disordered" evidence="1">
    <location>
        <begin position="86"/>
        <end position="118"/>
    </location>
</feature>
<feature type="compositionally biased region" description="Polar residues" evidence="1">
    <location>
        <begin position="239"/>
        <end position="262"/>
    </location>
</feature>
<dbReference type="AlphaFoldDB" id="A0AAV3PE42"/>
<name>A0AAV3PE42_LITER</name>
<gene>
    <name evidence="2" type="ORF">LIER_37027</name>
</gene>
<feature type="region of interest" description="Disordered" evidence="1">
    <location>
        <begin position="280"/>
        <end position="319"/>
    </location>
</feature>
<keyword evidence="3" id="KW-1185">Reference proteome</keyword>
<sequence length="472" mass="52068">MEAFSLLKYWRTTSTALTKPTQTTTTTDCSSSTTTTTPIIATASPRSSTSSSDNDHGPYFDLEFALRDENDETSLNHNAIDELIQENETEEDEVEVSLRISSSSSSNDSTKEHSNEDNVCFNGHLVPIETSSLIVSSTDSTSKFPNNLLKSASKFKVLMALKLKKIKENADEEVKKEGEKPETENNINNPSEKETQKRKFFTVKFIKVDDVPIVSLFTRDHSSKSENRKEIRSSPLHKNPNSAITEGLCSSTIHKNPPSVTTATTEGIYSLSVNKNHDSATSEVYSEVHSSTAYKNSDSTERNNNVKPNEDTKDEEEKRFTKDMIMQKYLKMVKPLYVRASKRYVDKMRFSGQLVSFSGGENETAPPCTAEVKGGGEVEAVVQSVKSNKKGSKSLKERNFTAGLRVVLGKSKSASAVPVEAPPLSKRRDDSLIQQQDGIQSAIMHCKRSFNASRESSATVVKAASSTKGQIV</sequence>
<dbReference type="InterPro" id="IPR039619">
    <property type="entry name" value="MAKR2/5"/>
</dbReference>
<dbReference type="EMBL" id="BAABME010017399">
    <property type="protein sequence ID" value="GAA0149929.1"/>
    <property type="molecule type" value="Genomic_DNA"/>
</dbReference>
<comment type="caution">
    <text evidence="2">The sequence shown here is derived from an EMBL/GenBank/DDBJ whole genome shotgun (WGS) entry which is preliminary data.</text>
</comment>
<feature type="region of interest" description="Disordered" evidence="1">
    <location>
        <begin position="221"/>
        <end position="262"/>
    </location>
</feature>
<dbReference type="GO" id="GO:0005886">
    <property type="term" value="C:plasma membrane"/>
    <property type="evidence" value="ECO:0007669"/>
    <property type="project" value="InterPro"/>
</dbReference>
<evidence type="ECO:0000313" key="3">
    <source>
        <dbReference type="Proteomes" id="UP001454036"/>
    </source>
</evidence>
<feature type="compositionally biased region" description="Basic and acidic residues" evidence="1">
    <location>
        <begin position="221"/>
        <end position="232"/>
    </location>
</feature>
<feature type="compositionally biased region" description="Low complexity" evidence="1">
    <location>
        <begin position="19"/>
        <end position="52"/>
    </location>
</feature>
<dbReference type="Proteomes" id="UP001454036">
    <property type="component" value="Unassembled WGS sequence"/>
</dbReference>
<feature type="compositionally biased region" description="Low complexity" evidence="1">
    <location>
        <begin position="97"/>
        <end position="108"/>
    </location>
</feature>
<evidence type="ECO:0000313" key="2">
    <source>
        <dbReference type="EMBL" id="GAA0149929.1"/>
    </source>
</evidence>
<feature type="compositionally biased region" description="Polar residues" evidence="1">
    <location>
        <begin position="281"/>
        <end position="307"/>
    </location>
</feature>
<organism evidence="2 3">
    <name type="scientific">Lithospermum erythrorhizon</name>
    <name type="common">Purple gromwell</name>
    <name type="synonym">Lithospermum officinale var. erythrorhizon</name>
    <dbReference type="NCBI Taxonomy" id="34254"/>
    <lineage>
        <taxon>Eukaryota</taxon>
        <taxon>Viridiplantae</taxon>
        <taxon>Streptophyta</taxon>
        <taxon>Embryophyta</taxon>
        <taxon>Tracheophyta</taxon>
        <taxon>Spermatophyta</taxon>
        <taxon>Magnoliopsida</taxon>
        <taxon>eudicotyledons</taxon>
        <taxon>Gunneridae</taxon>
        <taxon>Pentapetalae</taxon>
        <taxon>asterids</taxon>
        <taxon>lamiids</taxon>
        <taxon>Boraginales</taxon>
        <taxon>Boraginaceae</taxon>
        <taxon>Boraginoideae</taxon>
        <taxon>Lithospermeae</taxon>
        <taxon>Lithospermum</taxon>
    </lineage>
</organism>
<dbReference type="PANTHER" id="PTHR33929:SF1">
    <property type="entry name" value="MEMBRANE-ASSOCIATED KINASE REGULATOR 2-RELATED"/>
    <property type="match status" value="1"/>
</dbReference>
<protein>
    <recommendedName>
        <fullName evidence="4">Membrane-associated kinase regulator 2</fullName>
    </recommendedName>
</protein>
<feature type="compositionally biased region" description="Basic and acidic residues" evidence="1">
    <location>
        <begin position="308"/>
        <end position="319"/>
    </location>
</feature>
<accession>A0AAV3PE42</accession>
<evidence type="ECO:0000256" key="1">
    <source>
        <dbReference type="SAM" id="MobiDB-lite"/>
    </source>
</evidence>
<feature type="region of interest" description="Disordered" evidence="1">
    <location>
        <begin position="169"/>
        <end position="194"/>
    </location>
</feature>
<proteinExistence type="predicted"/>
<evidence type="ECO:0008006" key="4">
    <source>
        <dbReference type="Google" id="ProtNLM"/>
    </source>
</evidence>
<dbReference type="PANTHER" id="PTHR33929">
    <property type="entry name" value="MEMBRANE-ASSOCIATED KINASE REGULATOR 2-RELATED"/>
    <property type="match status" value="1"/>
</dbReference>
<feature type="compositionally biased region" description="Acidic residues" evidence="1">
    <location>
        <begin position="86"/>
        <end position="95"/>
    </location>
</feature>
<reference evidence="2 3" key="1">
    <citation type="submission" date="2024-01" db="EMBL/GenBank/DDBJ databases">
        <title>The complete chloroplast genome sequence of Lithospermum erythrorhizon: insights into the phylogenetic relationship among Boraginaceae species and the maternal lineages of purple gromwells.</title>
        <authorList>
            <person name="Okada T."/>
            <person name="Watanabe K."/>
        </authorList>
    </citation>
    <scope>NUCLEOTIDE SEQUENCE [LARGE SCALE GENOMIC DNA]</scope>
</reference>